<sequence>MPDSFGTLDKKKVQVPRFKEAGRMMMLTKLEESRFVKNEHTRLFINASRIVATVDDHFLCATLDWWPPSKCNYGWCPWDQAGILDLDLENPMLEQALAGLAPFTVRVGGTLQDLVVYDVGELLSSEPCVPFTFNESALFSYTGGCLRMKRWDDLNQLFMKTGVSVAFGLNALYGRSKSTTQIQVTSPWNPNNAENFIRYTQERAYPVRAWELVGRH</sequence>
<dbReference type="InterPro" id="IPR017853">
    <property type="entry name" value="GH"/>
</dbReference>
<protein>
    <submittedName>
        <fullName evidence="2">Uncharacterized protein</fullName>
    </submittedName>
</protein>
<comment type="caution">
    <text evidence="2">The sequence shown here is derived from an EMBL/GenBank/DDBJ whole genome shotgun (WGS) entry which is preliminary data.</text>
</comment>
<reference evidence="2 3" key="1">
    <citation type="submission" date="2024-09" db="EMBL/GenBank/DDBJ databases">
        <title>Chromosome-scale assembly of Riccia fluitans.</title>
        <authorList>
            <person name="Paukszto L."/>
            <person name="Sawicki J."/>
            <person name="Karawczyk K."/>
            <person name="Piernik-Szablinska J."/>
            <person name="Szczecinska M."/>
            <person name="Mazdziarz M."/>
        </authorList>
    </citation>
    <scope>NUCLEOTIDE SEQUENCE [LARGE SCALE GENOMIC DNA]</scope>
    <source>
        <strain evidence="2">Rf_01</strain>
        <tissue evidence="2">Aerial parts of the thallus</tissue>
    </source>
</reference>
<gene>
    <name evidence="2" type="ORF">R1flu_001686</name>
</gene>
<proteinExistence type="inferred from homology"/>
<comment type="similarity">
    <text evidence="1">Belongs to the glycosyl hydrolase 79 family.</text>
</comment>
<accession>A0ABD1Y4A8</accession>
<dbReference type="SUPFAM" id="SSF51445">
    <property type="entry name" value="(Trans)glycosidases"/>
    <property type="match status" value="1"/>
</dbReference>
<dbReference type="PANTHER" id="PTHR14363">
    <property type="entry name" value="HEPARANASE-RELATED"/>
    <property type="match status" value="1"/>
</dbReference>
<dbReference type="Pfam" id="PF03662">
    <property type="entry name" value="Glyco_hydro_79n"/>
    <property type="match status" value="1"/>
</dbReference>
<dbReference type="EMBL" id="JBHFFA010000006">
    <property type="protein sequence ID" value="KAL2621481.1"/>
    <property type="molecule type" value="Genomic_DNA"/>
</dbReference>
<evidence type="ECO:0000256" key="1">
    <source>
        <dbReference type="ARBA" id="ARBA00009800"/>
    </source>
</evidence>
<dbReference type="Gene3D" id="3.20.20.80">
    <property type="entry name" value="Glycosidases"/>
    <property type="match status" value="1"/>
</dbReference>
<evidence type="ECO:0000313" key="2">
    <source>
        <dbReference type="EMBL" id="KAL2621481.1"/>
    </source>
</evidence>
<dbReference type="PANTHER" id="PTHR14363:SF17">
    <property type="entry name" value="HEPARANASE-LIKE PROTEIN 3"/>
    <property type="match status" value="1"/>
</dbReference>
<dbReference type="InterPro" id="IPR005199">
    <property type="entry name" value="Glyco_hydro_79"/>
</dbReference>
<dbReference type="Proteomes" id="UP001605036">
    <property type="component" value="Unassembled WGS sequence"/>
</dbReference>
<keyword evidence="3" id="KW-1185">Reference proteome</keyword>
<evidence type="ECO:0000313" key="3">
    <source>
        <dbReference type="Proteomes" id="UP001605036"/>
    </source>
</evidence>
<dbReference type="AlphaFoldDB" id="A0ABD1Y4A8"/>
<name>A0ABD1Y4A8_9MARC</name>
<organism evidence="2 3">
    <name type="scientific">Riccia fluitans</name>
    <dbReference type="NCBI Taxonomy" id="41844"/>
    <lineage>
        <taxon>Eukaryota</taxon>
        <taxon>Viridiplantae</taxon>
        <taxon>Streptophyta</taxon>
        <taxon>Embryophyta</taxon>
        <taxon>Marchantiophyta</taxon>
        <taxon>Marchantiopsida</taxon>
        <taxon>Marchantiidae</taxon>
        <taxon>Marchantiales</taxon>
        <taxon>Ricciaceae</taxon>
        <taxon>Riccia</taxon>
    </lineage>
</organism>